<dbReference type="PANTHER" id="PTHR31378">
    <property type="entry name" value="EGF-LIKE DOMAIN-CONTAINING PROTEIN-RELATED-RELATED"/>
    <property type="match status" value="1"/>
</dbReference>
<feature type="disulfide bond" evidence="2">
    <location>
        <begin position="1192"/>
        <end position="1209"/>
    </location>
</feature>
<reference evidence="7 8" key="1">
    <citation type="submission" date="2015-12" db="EMBL/GenBank/DDBJ databases">
        <title>Dictyostelia acquired genes for synthesis and detection of signals that induce cell-type specialization by lateral gene transfer from prokaryotes.</title>
        <authorList>
            <person name="Gloeckner G."/>
            <person name="Schaap P."/>
        </authorList>
    </citation>
    <scope>NUCLEOTIDE SEQUENCE [LARGE SCALE GENOMIC DNA]</scope>
    <source>
        <strain evidence="7 8">TK</strain>
    </source>
</reference>
<feature type="disulfide bond" evidence="2">
    <location>
        <begin position="1211"/>
        <end position="1220"/>
    </location>
</feature>
<dbReference type="Pfam" id="PF23033">
    <property type="entry name" value="DUF7034"/>
    <property type="match status" value="1"/>
</dbReference>
<dbReference type="EMBL" id="LODT01000035">
    <property type="protein sequence ID" value="KYQ90848.1"/>
    <property type="molecule type" value="Genomic_DNA"/>
</dbReference>
<dbReference type="InterPro" id="IPR000742">
    <property type="entry name" value="EGF"/>
</dbReference>
<dbReference type="PROSITE" id="PS00022">
    <property type="entry name" value="EGF_1"/>
    <property type="match status" value="2"/>
</dbReference>
<dbReference type="PROSITE" id="PS01186">
    <property type="entry name" value="EGF_2"/>
    <property type="match status" value="2"/>
</dbReference>
<comment type="caution">
    <text evidence="7">The sequence shown here is derived from an EMBL/GenBank/DDBJ whole genome shotgun (WGS) entry which is preliminary data.</text>
</comment>
<dbReference type="InParanoid" id="A0A151ZA93"/>
<evidence type="ECO:0000313" key="7">
    <source>
        <dbReference type="EMBL" id="KYQ90848.1"/>
    </source>
</evidence>
<accession>A0A151ZA93</accession>
<keyword evidence="4" id="KW-0812">Transmembrane</keyword>
<dbReference type="FunFam" id="2.10.25.10:FF:000001">
    <property type="entry name" value="Tenascin C"/>
    <property type="match status" value="1"/>
</dbReference>
<protein>
    <recommendedName>
        <fullName evidence="6">EGF-like domain-containing protein</fullName>
    </recommendedName>
</protein>
<sequence length="1585" mass="177725">MHQNYLYILLFVFLFYTGFGNCVTTVDYIEFNGLASPKTITFRNYRPYLDVHIAVTSDNPVGSVTLEYILPGETGTIYLQIYCNDFQSTGLSSSDCTTDTTLNYVPASQTQIVPLITSLKFVYTDATPPYNFDQTQLENIQSNYGMIFEFMDYEAPNLISSTVYSYVSQTSDEFGDVYIYNSYGSGCFADIIYTATDNLYGVYYLELCETQYLISGNLTSGQFYCVIQLEEGIIYSSMEIYDGYGNHQSQPFGFNISCVVADPSELSPPQPILSYDLSDVPSNSFVDVPIFHRSYVFPNLVNGDSIITDWTLTGFVLTQPKPFYRDQFLTYYQVFLPQQREDPLVNTATFITTNYAFPITDSDSSQSPLITVSDPVILTTAQRGVFLSDILQDSPIASEFLNNIITFDITPTCQDAKMVIVVSSVTLETLYIDTSPGSNCGPLPGSTTYTLNLNIPHGVLNVIIQVYDVYGLVYTSDPVETGVYDESSPAATIVQDTLDISTNVDQRPVGSRYSTILQFQFTNTDLFMVIPPKVELSMSPKIDESKSLVSKFPFPFGYYSGSIDDSITFLVDYLNPIEFPNYQQFPYQLKLGSNIYAANSFVKGISGDYDYDVTPPVITEFDLSNFADYEIQLTFKVIDNVAVHSCSYQYGPVIGNLSRSDAVDPRSNKELQFQKTIIMKNPLFCDDIFTISCIDVYNNVLKLQSGDFFSNFGGPAQVPRIPCSGSNYGVPTAILYRQEPYSAPTTLANVVFTFYITTSVGVISPKLLTYLRDIETNTITKFNTTVDLLNYQTHATVLLADPLKTKTYVIDKIDFYNVDESTVLLYTFEQWELDYFMKKTQGQIFNSTIVIYGYDSVPPIVTLTNQVIAGKWRVDAISSDVDLDFVEMVFFDYYQYGKTVMNASGSTFQFEYTLPTVSCGYKLGYYLSKACDTSRNCVDYSFANGDYVSTIDSTGTPSSESIGLSSFNFSPLEINVLNSNPAQRTITFNIELLPSTIGYSSFSPILYVEEYFYFDRLECSFQLVSGLNYTCSLVIPYNWGLDGIRISLYGIMNKCGQVQGYTWKDLYDDFYHKNITLIGNTIFEATTEPVVHNRKEIKVESIYFDGVFGVVEPQVYYIVTTPQNLQDQRLSTRSQPLGPDQERFNISITNVERQDNIVTISLGQNLPVDQVVILEYGNWTSDLTVYFCPNDCSSQGQCEYDPSTSYGSCICDPPYDGIDCTIDSDYECPNDCSGQGSCVDKLCSCDTGFTGPDCAIATINPLPINITFSETSPTATIFGMDQINDTRVNSTLYIDASYMLSLYSLREMSYSGILVKETLFSNMILNNSGNGNFSYSFEVSQGTFSILVKLFSTDDQYEWLQENIKVIGKTIKYSLEILDYPFMSKLNSLQVTWLMNNTFKEVDKNGCKISLPTTIKVGGTNDDLHYIILPLQQLGLYGRFPNRIVHDGRTTSISNKIFQKVANNKLLAGIDLPYFQSQVSLDPDFSILLNGFPSDKPENKKYFECATEPSSSQSSLSSSQDDQTEESSRKKNQGLVIGLVVGIVGAAALITAVTIYLNKTRSKIFLYSLKERVVGKMSRKSRDFF</sequence>
<evidence type="ECO:0000259" key="6">
    <source>
        <dbReference type="PROSITE" id="PS50026"/>
    </source>
</evidence>
<feature type="compositionally biased region" description="Low complexity" evidence="3">
    <location>
        <begin position="1510"/>
        <end position="1521"/>
    </location>
</feature>
<evidence type="ECO:0000256" key="5">
    <source>
        <dbReference type="SAM" id="SignalP"/>
    </source>
</evidence>
<gene>
    <name evidence="7" type="ORF">DLAC_07719</name>
</gene>
<keyword evidence="1" id="KW-0325">Glycoprotein</keyword>
<proteinExistence type="predicted"/>
<dbReference type="Proteomes" id="UP000076078">
    <property type="component" value="Unassembled WGS sequence"/>
</dbReference>
<evidence type="ECO:0000256" key="4">
    <source>
        <dbReference type="SAM" id="Phobius"/>
    </source>
</evidence>
<keyword evidence="4" id="KW-1133">Transmembrane helix</keyword>
<feature type="region of interest" description="Disordered" evidence="3">
    <location>
        <begin position="1507"/>
        <end position="1529"/>
    </location>
</feature>
<dbReference type="PROSITE" id="PS50026">
    <property type="entry name" value="EGF_3"/>
    <property type="match status" value="1"/>
</dbReference>
<keyword evidence="5" id="KW-0732">Signal</keyword>
<keyword evidence="4" id="KW-0472">Membrane</keyword>
<evidence type="ECO:0000313" key="8">
    <source>
        <dbReference type="Proteomes" id="UP000076078"/>
    </source>
</evidence>
<dbReference type="CDD" id="cd00054">
    <property type="entry name" value="EGF_CA"/>
    <property type="match status" value="1"/>
</dbReference>
<feature type="transmembrane region" description="Helical" evidence="4">
    <location>
        <begin position="1535"/>
        <end position="1557"/>
    </location>
</feature>
<feature type="domain" description="EGF-like" evidence="6">
    <location>
        <begin position="1184"/>
        <end position="1221"/>
    </location>
</feature>
<dbReference type="PANTHER" id="PTHR31378:SF17">
    <property type="match status" value="1"/>
</dbReference>
<organism evidence="7 8">
    <name type="scientific">Tieghemostelium lacteum</name>
    <name type="common">Slime mold</name>
    <name type="synonym">Dictyostelium lacteum</name>
    <dbReference type="NCBI Taxonomy" id="361077"/>
    <lineage>
        <taxon>Eukaryota</taxon>
        <taxon>Amoebozoa</taxon>
        <taxon>Evosea</taxon>
        <taxon>Eumycetozoa</taxon>
        <taxon>Dictyostelia</taxon>
        <taxon>Dictyosteliales</taxon>
        <taxon>Raperosteliaceae</taxon>
        <taxon>Tieghemostelium</taxon>
    </lineage>
</organism>
<keyword evidence="2" id="KW-0245">EGF-like domain</keyword>
<feature type="signal peptide" evidence="5">
    <location>
        <begin position="1"/>
        <end position="20"/>
    </location>
</feature>
<dbReference type="InterPro" id="IPR054484">
    <property type="entry name" value="ComC_SSD"/>
</dbReference>
<dbReference type="STRING" id="361077.A0A151ZA93"/>
<keyword evidence="2" id="KW-1015">Disulfide bond</keyword>
<dbReference type="Pfam" id="PF22933">
    <property type="entry name" value="ComC_SSD"/>
    <property type="match status" value="1"/>
</dbReference>
<keyword evidence="8" id="KW-1185">Reference proteome</keyword>
<dbReference type="InterPro" id="IPR055462">
    <property type="entry name" value="DUF7034"/>
</dbReference>
<feature type="disulfide bond" evidence="2">
    <location>
        <begin position="1188"/>
        <end position="1198"/>
    </location>
</feature>
<evidence type="ECO:0000256" key="3">
    <source>
        <dbReference type="SAM" id="MobiDB-lite"/>
    </source>
</evidence>
<dbReference type="OMA" id="YFECATE"/>
<feature type="chain" id="PRO_5007593042" description="EGF-like domain-containing protein" evidence="5">
    <location>
        <begin position="21"/>
        <end position="1585"/>
    </location>
</feature>
<dbReference type="Gene3D" id="2.10.25.10">
    <property type="entry name" value="Laminin"/>
    <property type="match status" value="2"/>
</dbReference>
<name>A0A151ZA93_TIELA</name>
<evidence type="ECO:0000256" key="2">
    <source>
        <dbReference type="PROSITE-ProRule" id="PRU00076"/>
    </source>
</evidence>
<dbReference type="OrthoDB" id="2154780at2759"/>
<evidence type="ECO:0000256" key="1">
    <source>
        <dbReference type="ARBA" id="ARBA00023180"/>
    </source>
</evidence>